<reference evidence="1 2" key="1">
    <citation type="submission" date="2015-11" db="EMBL/GenBank/DDBJ databases">
        <title>Genomic analysis of 38 Legionella species identifies large and diverse effector repertoires.</title>
        <authorList>
            <person name="Burstein D."/>
            <person name="Amaro F."/>
            <person name="Zusman T."/>
            <person name="Lifshitz Z."/>
            <person name="Cohen O."/>
            <person name="Gilbert J.A."/>
            <person name="Pupko T."/>
            <person name="Shuman H.A."/>
            <person name="Segal G."/>
        </authorList>
    </citation>
    <scope>NUCLEOTIDE SEQUENCE [LARGE SCALE GENOMIC DNA]</scope>
    <source>
        <strain evidence="1 2">ATCC 49751</strain>
    </source>
</reference>
<dbReference type="STRING" id="45067.Llan_0652"/>
<dbReference type="Pfam" id="PF04315">
    <property type="entry name" value="EpmC"/>
    <property type="match status" value="1"/>
</dbReference>
<sequence>MGFILSNQKHDYNDLIVLFNHCFAARYNTRLLKGDEEPIYLPADEERSYHAIFFAHGFFSSALHECAHWLIAGKERRKQIDYGYWYAPDGRTAEQQQFFQKVEAKPQALEWILSIAAGYRFRISIDNLNGPPLDTEAFKQAIYQHVLNYCERGLASRARLFREALCGYYGTSPYLDTEHFKLTEI</sequence>
<name>A0A0W0VUZ1_9GAMM</name>
<keyword evidence="2" id="KW-1185">Reference proteome</keyword>
<dbReference type="OrthoDB" id="5298591at2"/>
<organism evidence="1 2">
    <name type="scientific">Legionella lansingensis</name>
    <dbReference type="NCBI Taxonomy" id="45067"/>
    <lineage>
        <taxon>Bacteria</taxon>
        <taxon>Pseudomonadati</taxon>
        <taxon>Pseudomonadota</taxon>
        <taxon>Gammaproteobacteria</taxon>
        <taxon>Legionellales</taxon>
        <taxon>Legionellaceae</taxon>
        <taxon>Legionella</taxon>
    </lineage>
</organism>
<comment type="caution">
    <text evidence="1">The sequence shown here is derived from an EMBL/GenBank/DDBJ whole genome shotgun (WGS) entry which is preliminary data.</text>
</comment>
<dbReference type="AlphaFoldDB" id="A0A0W0VUZ1"/>
<evidence type="ECO:0000313" key="1">
    <source>
        <dbReference type="EMBL" id="KTD23871.1"/>
    </source>
</evidence>
<dbReference type="EMBL" id="LNYI01000011">
    <property type="protein sequence ID" value="KTD23871.1"/>
    <property type="molecule type" value="Genomic_DNA"/>
</dbReference>
<protein>
    <submittedName>
        <fullName evidence="1">Transporting ATPase</fullName>
    </submittedName>
</protein>
<dbReference type="PATRIC" id="fig|45067.4.peg.679"/>
<accession>A0A0W0VUZ1</accession>
<proteinExistence type="predicted"/>
<dbReference type="eggNOG" id="COG3101">
    <property type="taxonomic scope" value="Bacteria"/>
</dbReference>
<gene>
    <name evidence="1" type="ORF">Llan_0652</name>
</gene>
<dbReference type="Proteomes" id="UP000054869">
    <property type="component" value="Unassembled WGS sequence"/>
</dbReference>
<evidence type="ECO:0000313" key="2">
    <source>
        <dbReference type="Proteomes" id="UP000054869"/>
    </source>
</evidence>
<dbReference type="RefSeq" id="WP_035914730.1">
    <property type="nucleotide sequence ID" value="NZ_LT906451.1"/>
</dbReference>
<dbReference type="InterPro" id="IPR007411">
    <property type="entry name" value="EpmC"/>
</dbReference>